<dbReference type="GO" id="GO:0009002">
    <property type="term" value="F:serine-type D-Ala-D-Ala carboxypeptidase activity"/>
    <property type="evidence" value="ECO:0007669"/>
    <property type="project" value="InterPro"/>
</dbReference>
<evidence type="ECO:0000256" key="8">
    <source>
        <dbReference type="ARBA" id="ARBA00022801"/>
    </source>
</evidence>
<evidence type="ECO:0000256" key="2">
    <source>
        <dbReference type="ARBA" id="ARBA00004236"/>
    </source>
</evidence>
<feature type="domain" description="Penicillin-binding protein dimerisation" evidence="16">
    <location>
        <begin position="59"/>
        <end position="253"/>
    </location>
</feature>
<dbReference type="Pfam" id="PF00905">
    <property type="entry name" value="Transpeptidase"/>
    <property type="match status" value="1"/>
</dbReference>
<comment type="caution">
    <text evidence="17">The sequence shown here is derived from an EMBL/GenBank/DDBJ whole genome shotgun (WGS) entry which is preliminary data.</text>
</comment>
<keyword evidence="11 14" id="KW-1133">Transmembrane helix</keyword>
<dbReference type="RefSeq" id="WP_054522197.1">
    <property type="nucleotide sequence ID" value="NZ_LGKO01000005.1"/>
</dbReference>
<evidence type="ECO:0000256" key="7">
    <source>
        <dbReference type="ARBA" id="ARBA00022692"/>
    </source>
</evidence>
<keyword evidence="9" id="KW-0133">Cell shape</keyword>
<evidence type="ECO:0000256" key="9">
    <source>
        <dbReference type="ARBA" id="ARBA00022960"/>
    </source>
</evidence>
<dbReference type="GO" id="GO:0071555">
    <property type="term" value="P:cell wall organization"/>
    <property type="evidence" value="ECO:0007669"/>
    <property type="project" value="UniProtKB-KW"/>
</dbReference>
<keyword evidence="7 14" id="KW-0812">Transmembrane</keyword>
<dbReference type="GO" id="GO:0071972">
    <property type="term" value="F:peptidoglycan L,D-transpeptidase activity"/>
    <property type="evidence" value="ECO:0007669"/>
    <property type="project" value="TreeGrafter"/>
</dbReference>
<evidence type="ECO:0000259" key="16">
    <source>
        <dbReference type="Pfam" id="PF03717"/>
    </source>
</evidence>
<evidence type="ECO:0000256" key="10">
    <source>
        <dbReference type="ARBA" id="ARBA00022984"/>
    </source>
</evidence>
<evidence type="ECO:0000256" key="11">
    <source>
        <dbReference type="ARBA" id="ARBA00022989"/>
    </source>
</evidence>
<evidence type="ECO:0000256" key="4">
    <source>
        <dbReference type="ARBA" id="ARBA00022475"/>
    </source>
</evidence>
<keyword evidence="6" id="KW-0645">Protease</keyword>
<dbReference type="InterPro" id="IPR050515">
    <property type="entry name" value="Beta-lactam/transpept"/>
</dbReference>
<evidence type="ECO:0000313" key="18">
    <source>
        <dbReference type="Proteomes" id="UP000050544"/>
    </source>
</evidence>
<evidence type="ECO:0000256" key="12">
    <source>
        <dbReference type="ARBA" id="ARBA00023136"/>
    </source>
</evidence>
<dbReference type="InterPro" id="IPR012338">
    <property type="entry name" value="Beta-lactam/transpept-like"/>
</dbReference>
<dbReference type="InterPro" id="IPR001460">
    <property type="entry name" value="PCN-bd_Tpept"/>
</dbReference>
<keyword evidence="18" id="KW-1185">Reference proteome</keyword>
<dbReference type="PANTHER" id="PTHR30627:SF2">
    <property type="entry name" value="PEPTIDOGLYCAN D,D-TRANSPEPTIDASE MRDA"/>
    <property type="match status" value="1"/>
</dbReference>
<proteinExistence type="inferred from homology"/>
<feature type="domain" description="Penicillin-binding protein transpeptidase" evidence="15">
    <location>
        <begin position="301"/>
        <end position="678"/>
    </location>
</feature>
<dbReference type="OrthoDB" id="9770103at2"/>
<dbReference type="AlphaFoldDB" id="A0A0P6XHH4"/>
<dbReference type="GO" id="GO:0008658">
    <property type="term" value="F:penicillin binding"/>
    <property type="evidence" value="ECO:0007669"/>
    <property type="project" value="InterPro"/>
</dbReference>
<dbReference type="GO" id="GO:0009252">
    <property type="term" value="P:peptidoglycan biosynthetic process"/>
    <property type="evidence" value="ECO:0007669"/>
    <property type="project" value="UniProtKB-KW"/>
</dbReference>
<reference evidence="17 18" key="1">
    <citation type="submission" date="2015-07" db="EMBL/GenBank/DDBJ databases">
        <title>Whole genome sequence of Thermanaerothrix daxensis DSM 23592.</title>
        <authorList>
            <person name="Hemp J."/>
            <person name="Ward L.M."/>
            <person name="Pace L.A."/>
            <person name="Fischer W.W."/>
        </authorList>
    </citation>
    <scope>NUCLEOTIDE SEQUENCE [LARGE SCALE GENOMIC DNA]</scope>
    <source>
        <strain evidence="17 18">GNS-1</strain>
    </source>
</reference>
<evidence type="ECO:0000259" key="15">
    <source>
        <dbReference type="Pfam" id="PF00905"/>
    </source>
</evidence>
<keyword evidence="8" id="KW-0378">Hydrolase</keyword>
<keyword evidence="5" id="KW-0997">Cell inner membrane</keyword>
<dbReference type="SUPFAM" id="SSF56601">
    <property type="entry name" value="beta-lactamase/transpeptidase-like"/>
    <property type="match status" value="1"/>
</dbReference>
<evidence type="ECO:0000256" key="3">
    <source>
        <dbReference type="ARBA" id="ARBA00007171"/>
    </source>
</evidence>
<dbReference type="GO" id="GO:0006508">
    <property type="term" value="P:proteolysis"/>
    <property type="evidence" value="ECO:0007669"/>
    <property type="project" value="UniProtKB-KW"/>
</dbReference>
<keyword evidence="10" id="KW-0573">Peptidoglycan synthesis</keyword>
<evidence type="ECO:0000256" key="1">
    <source>
        <dbReference type="ARBA" id="ARBA00004167"/>
    </source>
</evidence>
<dbReference type="Gene3D" id="3.40.710.10">
    <property type="entry name" value="DD-peptidase/beta-lactamase superfamily"/>
    <property type="match status" value="1"/>
</dbReference>
<dbReference type="PANTHER" id="PTHR30627">
    <property type="entry name" value="PEPTIDOGLYCAN D,D-TRANSPEPTIDASE"/>
    <property type="match status" value="1"/>
</dbReference>
<accession>A0A0P6XHH4</accession>
<dbReference type="InterPro" id="IPR017790">
    <property type="entry name" value="Penicillin-binding_protein_2"/>
</dbReference>
<evidence type="ECO:0000256" key="6">
    <source>
        <dbReference type="ARBA" id="ARBA00022670"/>
    </source>
</evidence>
<feature type="transmembrane region" description="Helical" evidence="14">
    <location>
        <begin position="14"/>
        <end position="32"/>
    </location>
</feature>
<comment type="subcellular location">
    <subcellularLocation>
        <location evidence="2">Cell membrane</location>
    </subcellularLocation>
    <subcellularLocation>
        <location evidence="1">Membrane</location>
        <topology evidence="1">Single-pass membrane protein</topology>
    </subcellularLocation>
</comment>
<evidence type="ECO:0000256" key="13">
    <source>
        <dbReference type="ARBA" id="ARBA00023316"/>
    </source>
</evidence>
<dbReference type="Gene3D" id="3.90.1310.10">
    <property type="entry name" value="Penicillin-binding protein 2a (Domain 2)"/>
    <property type="match status" value="1"/>
</dbReference>
<evidence type="ECO:0000256" key="5">
    <source>
        <dbReference type="ARBA" id="ARBA00022519"/>
    </source>
</evidence>
<dbReference type="GO" id="GO:0008360">
    <property type="term" value="P:regulation of cell shape"/>
    <property type="evidence" value="ECO:0007669"/>
    <property type="project" value="UniProtKB-KW"/>
</dbReference>
<dbReference type="STRING" id="869279.SE15_11260"/>
<dbReference type="GO" id="GO:0005886">
    <property type="term" value="C:plasma membrane"/>
    <property type="evidence" value="ECO:0007669"/>
    <property type="project" value="UniProtKB-SubCell"/>
</dbReference>
<sequence length="696" mass="77366">MHEPMEHPHPFEHWRLTVFYAAIAFVIGFYLLRLFNLQILQGANYRIRAEDNRTMEVSIPTQRGLIYDRNGYILAKNVPSYNVVITPAELPADEGGIQEVYRQLSQLIGVPVNNGEINEETVRNFTPCATDLGIAQIVYIGDTNAPYSPIRIKCNIDQQTAMIIRERAADLPGVGIEVESVREYPTGSLTSAVVGFLGPIPASEEADYRARGFLPNRDKVGFAGVEYSLNDLLIGQNGKRVVEVDAAGQILRDLEPPEQPMPGYSIKLTIDTRLQAAAEAALINWMDRWNRYFGEQRYTSGVVIAMNPKTGEILAMVSYPSYENNRMARFIPAYYYEQLQRDPYRPLLNHAISAEHPPGSVFKLAAALGILNEGVVTPEQKINDPGKITVEERYFENDPNPRTRDYVCYIYKTTGGGHGDLDFIHGLAQSCDVYFYKVGGGYKNEVPKGLNIWRLGEYAKAIGYGRVLGIELPGEQDGLIPDPDWKRINVGENWSTGDTYIATIGQGYVLSTPLQVLVSMATIANDGKLMKPTIVREVLDSEGNVVQPFEPKMLWDITQDPVIHVYDENYLQTGEMKTVAPWVVKKVQEGLREVVVSGTASTIFEDFPIPSAGKTGTAEYCDNVAQAKNLCQPGNWPAHAWYVGYAPFDNPEIAVVAFVYNGDEGARLAAPVVRRVMEAYFNLKEVDAESVGGSVP</sequence>
<gene>
    <name evidence="17" type="ORF">SE15_11260</name>
</gene>
<keyword evidence="12 14" id="KW-0472">Membrane</keyword>
<dbReference type="Pfam" id="PF03717">
    <property type="entry name" value="PBP_dimer"/>
    <property type="match status" value="1"/>
</dbReference>
<keyword evidence="13" id="KW-0961">Cell wall biogenesis/degradation</keyword>
<keyword evidence="4" id="KW-1003">Cell membrane</keyword>
<organism evidence="17 18">
    <name type="scientific">Thermanaerothrix daxensis</name>
    <dbReference type="NCBI Taxonomy" id="869279"/>
    <lineage>
        <taxon>Bacteria</taxon>
        <taxon>Bacillati</taxon>
        <taxon>Chloroflexota</taxon>
        <taxon>Anaerolineae</taxon>
        <taxon>Anaerolineales</taxon>
        <taxon>Anaerolineaceae</taxon>
        <taxon>Thermanaerothrix</taxon>
    </lineage>
</organism>
<dbReference type="InterPro" id="IPR005311">
    <property type="entry name" value="PBP_dimer"/>
</dbReference>
<dbReference type="NCBIfam" id="TIGR03423">
    <property type="entry name" value="pbp2_mrdA"/>
    <property type="match status" value="1"/>
</dbReference>
<protein>
    <recommendedName>
        <fullName evidence="19">Penicillin-binding protein 2</fullName>
    </recommendedName>
</protein>
<name>A0A0P6XHH4_9CHLR</name>
<dbReference type="Proteomes" id="UP000050544">
    <property type="component" value="Unassembled WGS sequence"/>
</dbReference>
<evidence type="ECO:0000313" key="17">
    <source>
        <dbReference type="EMBL" id="KPL82665.1"/>
    </source>
</evidence>
<evidence type="ECO:0008006" key="19">
    <source>
        <dbReference type="Google" id="ProtNLM"/>
    </source>
</evidence>
<dbReference type="EMBL" id="LGKO01000005">
    <property type="protein sequence ID" value="KPL82665.1"/>
    <property type="molecule type" value="Genomic_DNA"/>
</dbReference>
<dbReference type="InterPro" id="IPR036138">
    <property type="entry name" value="PBP_dimer_sf"/>
</dbReference>
<dbReference type="SUPFAM" id="SSF56519">
    <property type="entry name" value="Penicillin binding protein dimerisation domain"/>
    <property type="match status" value="1"/>
</dbReference>
<comment type="similarity">
    <text evidence="3">Belongs to the transpeptidase family.</text>
</comment>
<evidence type="ECO:0000256" key="14">
    <source>
        <dbReference type="SAM" id="Phobius"/>
    </source>
</evidence>